<accession>A0ABM1YAM6</accession>
<reference evidence="2" key="1">
    <citation type="journal article" date="2015" name="Proc. Natl. Acad. Sci. U.S.A.">
        <title>Genome sequence of the Asian Tiger mosquito, Aedes albopictus, reveals insights into its biology, genetics, and evolution.</title>
        <authorList>
            <person name="Chen X.G."/>
            <person name="Jiang X."/>
            <person name="Gu J."/>
            <person name="Xu M."/>
            <person name="Wu Y."/>
            <person name="Deng Y."/>
            <person name="Zhang C."/>
            <person name="Bonizzoni M."/>
            <person name="Dermauw W."/>
            <person name="Vontas J."/>
            <person name="Armbruster P."/>
            <person name="Huang X."/>
            <person name="Yang Y."/>
            <person name="Zhang H."/>
            <person name="He W."/>
            <person name="Peng H."/>
            <person name="Liu Y."/>
            <person name="Wu K."/>
            <person name="Chen J."/>
            <person name="Lirakis M."/>
            <person name="Topalis P."/>
            <person name="Van Leeuwen T."/>
            <person name="Hall A.B."/>
            <person name="Jiang X."/>
            <person name="Thorpe C."/>
            <person name="Mueller R.L."/>
            <person name="Sun C."/>
            <person name="Waterhouse R.M."/>
            <person name="Yan G."/>
            <person name="Tu Z.J."/>
            <person name="Fang X."/>
            <person name="James A.A."/>
        </authorList>
    </citation>
    <scope>NUCLEOTIDE SEQUENCE [LARGE SCALE GENOMIC DNA]</scope>
    <source>
        <strain evidence="2">Foshan</strain>
    </source>
</reference>
<dbReference type="EnsemblMetazoa" id="AALFPA23_007383.R9785">
    <property type="protein sequence ID" value="AALFPA23_007383.P9785"/>
    <property type="gene ID" value="AALFPA23_007383"/>
</dbReference>
<name>A0ABM1YAM6_AEDAL</name>
<evidence type="ECO:0000313" key="2">
    <source>
        <dbReference type="Proteomes" id="UP000069940"/>
    </source>
</evidence>
<organism evidence="1 2">
    <name type="scientific">Aedes albopictus</name>
    <name type="common">Asian tiger mosquito</name>
    <name type="synonym">Stegomyia albopicta</name>
    <dbReference type="NCBI Taxonomy" id="7160"/>
    <lineage>
        <taxon>Eukaryota</taxon>
        <taxon>Metazoa</taxon>
        <taxon>Ecdysozoa</taxon>
        <taxon>Arthropoda</taxon>
        <taxon>Hexapoda</taxon>
        <taxon>Insecta</taxon>
        <taxon>Pterygota</taxon>
        <taxon>Neoptera</taxon>
        <taxon>Endopterygota</taxon>
        <taxon>Diptera</taxon>
        <taxon>Nematocera</taxon>
        <taxon>Culicoidea</taxon>
        <taxon>Culicidae</taxon>
        <taxon>Culicinae</taxon>
        <taxon>Aedini</taxon>
        <taxon>Aedes</taxon>
        <taxon>Stegomyia</taxon>
    </lineage>
</organism>
<evidence type="ECO:0000313" key="1">
    <source>
        <dbReference type="EnsemblMetazoa" id="AALFPA23_007383.P9785"/>
    </source>
</evidence>
<reference evidence="1" key="2">
    <citation type="submission" date="2025-05" db="UniProtKB">
        <authorList>
            <consortium name="EnsemblMetazoa"/>
        </authorList>
    </citation>
    <scope>IDENTIFICATION</scope>
    <source>
        <strain evidence="1">Foshan</strain>
    </source>
</reference>
<protein>
    <submittedName>
        <fullName evidence="1">Uncharacterized protein</fullName>
    </submittedName>
</protein>
<sequence length="524" mass="59752">MAVSEQDIIEELDVEKVSVEENQVIELLNTFGVSETTIETFLVNSYTVETLRIIQRKEIEELIPPPSLAERTKFIHEFDNWRVAQGLPKLVDISSVLATTQGPCASTILQDSKPITRESCTAAFLLNSSSKGQAIINKYNQAPFLSRSDKKSVTQIVVDEFKNRFSKLTSSELLDRAKELKQIFPNEPQETWYQPTFATDSSGKRKRINKQAKGRLYDRNVNYKEVQQCSQQESNEASTSVQSSVDNSSADVSEYHQVKAWLAHNQDEWEELRIRWKRSSPWRLLEVSKISNRTCAAILAEYPTLRNHRGYQLIQIDFSQKFPGKDEVLFDRWIGFTAAIQQIFRLEVADAAGKTLLTSLDAADISEDARNFVITTLLAHILPRAHIKCAGKKRWKPSYSEAEEGVVIHVKQLADLESCLARLFKGFRDRGISSAPFIIVHGEDWKNPTSFTVWNNVVSYKLLSFLKALDICIKIYRTYDIEYPQQSAAIWRLLSSYLFDTGEAEKDPAVQSLHSAIRLKQQSK</sequence>
<dbReference type="RefSeq" id="XP_029717266.1">
    <property type="nucleotide sequence ID" value="XM_029861406.2"/>
</dbReference>
<proteinExistence type="predicted"/>
<dbReference type="Proteomes" id="UP000069940">
    <property type="component" value="Unassembled WGS sequence"/>
</dbReference>
<dbReference type="GeneID" id="115260461"/>
<keyword evidence="2" id="KW-1185">Reference proteome</keyword>